<accession>A0A931FIY4</accession>
<gene>
    <name evidence="1" type="ORF">I2501_29805</name>
</gene>
<protein>
    <submittedName>
        <fullName evidence="1">Uncharacterized protein</fullName>
    </submittedName>
</protein>
<dbReference type="RefSeq" id="WP_196197392.1">
    <property type="nucleotide sequence ID" value="NZ_JADPRT010000015.1"/>
</dbReference>
<dbReference type="Proteomes" id="UP000657385">
    <property type="component" value="Unassembled WGS sequence"/>
</dbReference>
<keyword evidence="2" id="KW-1185">Reference proteome</keyword>
<evidence type="ECO:0000313" key="1">
    <source>
        <dbReference type="EMBL" id="MBF9072229.1"/>
    </source>
</evidence>
<reference evidence="1" key="1">
    <citation type="submission" date="2020-11" db="EMBL/GenBank/DDBJ databases">
        <title>Isolation and identification of active actinomycetes.</title>
        <authorList>
            <person name="Yu B."/>
        </authorList>
    </citation>
    <scope>NUCLEOTIDE SEQUENCE</scope>
    <source>
        <strain evidence="1">NEAU-YB345</strain>
    </source>
</reference>
<dbReference type="AlphaFoldDB" id="A0A931FIY4"/>
<dbReference type="EMBL" id="JADPRT010000015">
    <property type="protein sequence ID" value="MBF9072229.1"/>
    <property type="molecule type" value="Genomic_DNA"/>
</dbReference>
<organism evidence="1 2">
    <name type="scientific">Streptacidiphilus fuscans</name>
    <dbReference type="NCBI Taxonomy" id="2789292"/>
    <lineage>
        <taxon>Bacteria</taxon>
        <taxon>Bacillati</taxon>
        <taxon>Actinomycetota</taxon>
        <taxon>Actinomycetes</taxon>
        <taxon>Kitasatosporales</taxon>
        <taxon>Streptomycetaceae</taxon>
        <taxon>Streptacidiphilus</taxon>
    </lineage>
</organism>
<proteinExistence type="predicted"/>
<evidence type="ECO:0000313" key="2">
    <source>
        <dbReference type="Proteomes" id="UP000657385"/>
    </source>
</evidence>
<sequence>MKMPRTTCARCGRNVAAIPAGVAGHWNAARHDEPHRGARDLLVSCVGSLKPVDLEDLVYQLAFGEQDDAAPTIF</sequence>
<comment type="caution">
    <text evidence="1">The sequence shown here is derived from an EMBL/GenBank/DDBJ whole genome shotgun (WGS) entry which is preliminary data.</text>
</comment>
<name>A0A931FIY4_9ACTN</name>